<dbReference type="GO" id="GO:0016787">
    <property type="term" value="F:hydrolase activity"/>
    <property type="evidence" value="ECO:0007669"/>
    <property type="project" value="UniProtKB-KW"/>
</dbReference>
<dbReference type="CDD" id="cd09725">
    <property type="entry name" value="Cas2_I_II_III"/>
    <property type="match status" value="1"/>
</dbReference>
<keyword evidence="5 9" id="KW-0255">Endonuclease</keyword>
<dbReference type="SUPFAM" id="SSF143430">
    <property type="entry name" value="TTP0101/SSO1404-like"/>
    <property type="match status" value="1"/>
</dbReference>
<evidence type="ECO:0000256" key="5">
    <source>
        <dbReference type="ARBA" id="ARBA00022759"/>
    </source>
</evidence>
<comment type="cofactor">
    <cofactor evidence="1 9">
        <name>Mg(2+)</name>
        <dbReference type="ChEBI" id="CHEBI:18420"/>
    </cofactor>
</comment>
<evidence type="ECO:0000313" key="10">
    <source>
        <dbReference type="EMBL" id="HEG90557.1"/>
    </source>
</evidence>
<accession>A0A831TB18</accession>
<keyword evidence="8 9" id="KW-0051">Antiviral defense</keyword>
<name>A0A831TB18_9BACT</name>
<dbReference type="EC" id="3.1.-.-" evidence="9"/>
<sequence>MYVILAYDVAVERNAKVLRTARRFLTWVQNSLLEGELTPAQLKRLQHELERVIDARSDSVQIYVLPQASAARRVCLGVVKNEPTQFV</sequence>
<comment type="caution">
    <text evidence="10">The sequence shown here is derived from an EMBL/GenBank/DDBJ whole genome shotgun (WGS) entry which is preliminary data.</text>
</comment>
<reference evidence="10" key="1">
    <citation type="journal article" date="2020" name="mSystems">
        <title>Genome- and Community-Level Interaction Insights into Carbon Utilization and Element Cycling Functions of Hydrothermarchaeota in Hydrothermal Sediment.</title>
        <authorList>
            <person name="Zhou Z."/>
            <person name="Liu Y."/>
            <person name="Xu W."/>
            <person name="Pan J."/>
            <person name="Luo Z.H."/>
            <person name="Li M."/>
        </authorList>
    </citation>
    <scope>NUCLEOTIDE SEQUENCE [LARGE SCALE GENOMIC DNA]</scope>
    <source>
        <strain evidence="10">SpSt-210</strain>
    </source>
</reference>
<dbReference type="PANTHER" id="PTHR34405:SF1">
    <property type="entry name" value="CRISPR-ASSOCIATED ENDORIBONUCLEASE CAS2"/>
    <property type="match status" value="1"/>
</dbReference>
<gene>
    <name evidence="9 10" type="primary">cas2</name>
    <name evidence="10" type="ORF">ENP34_03820</name>
</gene>
<evidence type="ECO:0000256" key="1">
    <source>
        <dbReference type="ARBA" id="ARBA00001946"/>
    </source>
</evidence>
<dbReference type="InterPro" id="IPR021127">
    <property type="entry name" value="CRISPR_associated_Cas2"/>
</dbReference>
<dbReference type="GO" id="GO:0004521">
    <property type="term" value="F:RNA endonuclease activity"/>
    <property type="evidence" value="ECO:0007669"/>
    <property type="project" value="InterPro"/>
</dbReference>
<keyword evidence="3 9" id="KW-0540">Nuclease</keyword>
<feature type="binding site" evidence="9">
    <location>
        <position position="8"/>
    </location>
    <ligand>
        <name>Mg(2+)</name>
        <dbReference type="ChEBI" id="CHEBI:18420"/>
        <note>catalytic</note>
    </ligand>
</feature>
<comment type="function">
    <text evidence="9">CRISPR (clustered regularly interspaced short palindromic repeat), is an adaptive immune system that provides protection against mobile genetic elements (viruses, transposable elements and conjugative plasmids). CRISPR clusters contain sequences complementary to antecedent mobile elements and target invading nucleic acids. CRISPR clusters are transcribed and processed into CRISPR RNA (crRNA). Functions as a ssRNA-specific endoribonuclease. Involved in the integration of spacer DNA into the CRISPR cassette.</text>
</comment>
<dbReference type="HAMAP" id="MF_01471">
    <property type="entry name" value="Cas2"/>
    <property type="match status" value="1"/>
</dbReference>
<keyword evidence="7 9" id="KW-0460">Magnesium</keyword>
<comment type="similarity">
    <text evidence="2 9">Belongs to the CRISPR-associated endoribonuclease Cas2 protein family.</text>
</comment>
<evidence type="ECO:0000256" key="2">
    <source>
        <dbReference type="ARBA" id="ARBA00009959"/>
    </source>
</evidence>
<protein>
    <recommendedName>
        <fullName evidence="9">CRISPR-associated endoribonuclease Cas2</fullName>
        <ecNumber evidence="9">3.1.-.-</ecNumber>
    </recommendedName>
</protein>
<dbReference type="PANTHER" id="PTHR34405">
    <property type="entry name" value="CRISPR-ASSOCIATED ENDORIBONUCLEASE CAS2"/>
    <property type="match status" value="1"/>
</dbReference>
<comment type="subunit">
    <text evidence="9">Homodimer, forms a heterotetramer with a Cas1 homodimer.</text>
</comment>
<dbReference type="InterPro" id="IPR019199">
    <property type="entry name" value="Virulence_VapD/CRISPR_Cas2"/>
</dbReference>
<dbReference type="GO" id="GO:0043571">
    <property type="term" value="P:maintenance of CRISPR repeat elements"/>
    <property type="evidence" value="ECO:0007669"/>
    <property type="project" value="UniProtKB-UniRule"/>
</dbReference>
<keyword evidence="4 9" id="KW-0479">Metal-binding</keyword>
<evidence type="ECO:0000256" key="8">
    <source>
        <dbReference type="ARBA" id="ARBA00023118"/>
    </source>
</evidence>
<dbReference type="AlphaFoldDB" id="A0A831TB18"/>
<dbReference type="GO" id="GO:0051607">
    <property type="term" value="P:defense response to virus"/>
    <property type="evidence" value="ECO:0007669"/>
    <property type="project" value="UniProtKB-UniRule"/>
</dbReference>
<dbReference type="GO" id="GO:0046872">
    <property type="term" value="F:metal ion binding"/>
    <property type="evidence" value="ECO:0007669"/>
    <property type="project" value="UniProtKB-UniRule"/>
</dbReference>
<dbReference type="NCBIfam" id="TIGR01573">
    <property type="entry name" value="cas2"/>
    <property type="match status" value="1"/>
</dbReference>
<evidence type="ECO:0000256" key="3">
    <source>
        <dbReference type="ARBA" id="ARBA00022722"/>
    </source>
</evidence>
<evidence type="ECO:0000256" key="6">
    <source>
        <dbReference type="ARBA" id="ARBA00022801"/>
    </source>
</evidence>
<dbReference type="Gene3D" id="3.30.70.240">
    <property type="match status" value="1"/>
</dbReference>
<organism evidence="10">
    <name type="scientific">Thermorudis peleae</name>
    <dbReference type="NCBI Taxonomy" id="1382356"/>
    <lineage>
        <taxon>Bacteria</taxon>
        <taxon>Pseudomonadati</taxon>
        <taxon>Thermomicrobiota</taxon>
        <taxon>Thermomicrobia</taxon>
        <taxon>Thermomicrobia incertae sedis</taxon>
        <taxon>Thermorudis</taxon>
    </lineage>
</organism>
<proteinExistence type="inferred from homology"/>
<dbReference type="EMBL" id="DSIY01000086">
    <property type="protein sequence ID" value="HEG90557.1"/>
    <property type="molecule type" value="Genomic_DNA"/>
</dbReference>
<keyword evidence="6 9" id="KW-0378">Hydrolase</keyword>
<dbReference type="Pfam" id="PF09827">
    <property type="entry name" value="CRISPR_Cas2"/>
    <property type="match status" value="1"/>
</dbReference>
<evidence type="ECO:0000256" key="4">
    <source>
        <dbReference type="ARBA" id="ARBA00022723"/>
    </source>
</evidence>
<evidence type="ECO:0000256" key="9">
    <source>
        <dbReference type="HAMAP-Rule" id="MF_01471"/>
    </source>
</evidence>
<evidence type="ECO:0000256" key="7">
    <source>
        <dbReference type="ARBA" id="ARBA00022842"/>
    </source>
</evidence>